<dbReference type="GO" id="GO:0005524">
    <property type="term" value="F:ATP binding"/>
    <property type="evidence" value="ECO:0007669"/>
    <property type="project" value="UniProtKB-KW"/>
</dbReference>
<dbReference type="InterPro" id="IPR041664">
    <property type="entry name" value="AAA_16"/>
</dbReference>
<dbReference type="InterPro" id="IPR027417">
    <property type="entry name" value="P-loop_NTPase"/>
</dbReference>
<dbReference type="PROSITE" id="PS50043">
    <property type="entry name" value="HTH_LUXR_2"/>
    <property type="match status" value="1"/>
</dbReference>
<organism evidence="4 5">
    <name type="scientific">Lentzea tibetensis</name>
    <dbReference type="NCBI Taxonomy" id="2591470"/>
    <lineage>
        <taxon>Bacteria</taxon>
        <taxon>Bacillati</taxon>
        <taxon>Actinomycetota</taxon>
        <taxon>Actinomycetes</taxon>
        <taxon>Pseudonocardiales</taxon>
        <taxon>Pseudonocardiaceae</taxon>
        <taxon>Lentzea</taxon>
    </lineage>
</organism>
<dbReference type="OrthoDB" id="3178272at2"/>
<dbReference type="GO" id="GO:0006355">
    <property type="term" value="P:regulation of DNA-templated transcription"/>
    <property type="evidence" value="ECO:0007669"/>
    <property type="project" value="InterPro"/>
</dbReference>
<dbReference type="SMART" id="SM00421">
    <property type="entry name" value="HTH_LUXR"/>
    <property type="match status" value="1"/>
</dbReference>
<proteinExistence type="predicted"/>
<dbReference type="Pfam" id="PF00196">
    <property type="entry name" value="GerE"/>
    <property type="match status" value="1"/>
</dbReference>
<comment type="caution">
    <text evidence="4">The sequence shown here is derived from an EMBL/GenBank/DDBJ whole genome shotgun (WGS) entry which is preliminary data.</text>
</comment>
<reference evidence="4 5" key="1">
    <citation type="submission" date="2019-07" db="EMBL/GenBank/DDBJ databases">
        <title>Lentzea xizangensis sp. nov., isolated from Qinghai-Tibetan Plateau Soils.</title>
        <authorList>
            <person name="Huang J."/>
        </authorList>
    </citation>
    <scope>NUCLEOTIDE SEQUENCE [LARGE SCALE GENOMIC DNA]</scope>
    <source>
        <strain evidence="4 5">FXJ1.1311</strain>
    </source>
</reference>
<evidence type="ECO:0000313" key="4">
    <source>
        <dbReference type="EMBL" id="TWP53899.1"/>
    </source>
</evidence>
<keyword evidence="2" id="KW-0067">ATP-binding</keyword>
<dbReference type="Gene3D" id="1.10.10.10">
    <property type="entry name" value="Winged helix-like DNA-binding domain superfamily/Winged helix DNA-binding domain"/>
    <property type="match status" value="1"/>
</dbReference>
<dbReference type="InterPro" id="IPR011990">
    <property type="entry name" value="TPR-like_helical_dom_sf"/>
</dbReference>
<dbReference type="Gene3D" id="1.25.40.10">
    <property type="entry name" value="Tetratricopeptide repeat domain"/>
    <property type="match status" value="1"/>
</dbReference>
<dbReference type="PANTHER" id="PTHR16305">
    <property type="entry name" value="TESTICULAR SOLUBLE ADENYLYL CYCLASE"/>
    <property type="match status" value="1"/>
</dbReference>
<dbReference type="SUPFAM" id="SSF52540">
    <property type="entry name" value="P-loop containing nucleoside triphosphate hydrolases"/>
    <property type="match status" value="1"/>
</dbReference>
<name>A0A563F1V1_9PSEU</name>
<dbReference type="EMBL" id="VOBR01000002">
    <property type="protein sequence ID" value="TWP53899.1"/>
    <property type="molecule type" value="Genomic_DNA"/>
</dbReference>
<evidence type="ECO:0000256" key="2">
    <source>
        <dbReference type="ARBA" id="ARBA00022840"/>
    </source>
</evidence>
<dbReference type="Gene3D" id="3.40.50.300">
    <property type="entry name" value="P-loop containing nucleotide triphosphate hydrolases"/>
    <property type="match status" value="1"/>
</dbReference>
<keyword evidence="1" id="KW-0547">Nucleotide-binding</keyword>
<dbReference type="GO" id="GO:0005737">
    <property type="term" value="C:cytoplasm"/>
    <property type="evidence" value="ECO:0007669"/>
    <property type="project" value="TreeGrafter"/>
</dbReference>
<dbReference type="CDD" id="cd06170">
    <property type="entry name" value="LuxR_C_like"/>
    <property type="match status" value="1"/>
</dbReference>
<accession>A0A563F1V1</accession>
<feature type="domain" description="HTH luxR-type" evidence="3">
    <location>
        <begin position="776"/>
        <end position="841"/>
    </location>
</feature>
<dbReference type="InterPro" id="IPR000792">
    <property type="entry name" value="Tscrpt_reg_LuxR_C"/>
</dbReference>
<dbReference type="SUPFAM" id="SSF46894">
    <property type="entry name" value="C-terminal effector domain of the bipartite response regulators"/>
    <property type="match status" value="1"/>
</dbReference>
<keyword evidence="5" id="KW-1185">Reference proteome</keyword>
<gene>
    <name evidence="4" type="ORF">FKR81_03855</name>
</gene>
<dbReference type="GO" id="GO:0003677">
    <property type="term" value="F:DNA binding"/>
    <property type="evidence" value="ECO:0007669"/>
    <property type="project" value="InterPro"/>
</dbReference>
<evidence type="ECO:0000313" key="5">
    <source>
        <dbReference type="Proteomes" id="UP000316639"/>
    </source>
</evidence>
<sequence>MTRFVGRHRELELLQRTRARAVQVVGDPGIGKTRLLAEFAAGRGVRVLHGHAAEFEQQVPFGVFATALDGLVTDEQLGLAGRAVERHHVHRAVRRLLEELASERLVLVLDDVHWADDASIGLLDHLVRHPARRVLLVLAHRPRQAPPALVAALARVELIELGPLSRADVAELGGDDAVHDASGGNPFYLEALVRSGGLDRGGVLAGELAALTPVQLRVARAAAVAGDVFDPALVAATADHGLNETLEALDGLAERDVIRATARELRFRHPLLRNAVYQSAGAGWRFAAHGRAAQALRERGAPAVSLAHHVERAAQPGDQQAVAVLLEAAATTLNTAPASAAHWLRASLELHPDDGIRLVALGMLAKALGMTGELWESRDVLHEVLHHLPPGVERARVAGFCAGVEGMLGRHAEARALVLDELATQSGEAAALLKLALAADRVRHGDWAENRDWAAEALAAARDLNDPGLLVGALTAFVQNRIADGVVDPDDHDLLTEAKSLVDGSLDQDLLPHLDSLVHLGWSEVFFERQTDALRHLDRGLRLARASGQHHVITYLLLAKGTALGDIGKLAEANEPVDEAAETAILMRSDEFRTVALAQQCWLATWQGELAEALRLGREAFELGGTVNDWFRAIGGCVLAQVHHYRGDSGACVDLLLRVGGGPDLPNLPPANRVLSFELLAAADGDASWAERAEKLADRLGFPGRRGYAHLAWAHVSGDPRHALSAVDCFSQNEERVSLGRAHLLAANLLGAGDEATHHRERGLAVLTDCGAHLFTRRASVALTPRELAVVELLAQALTAEAIGRRLGISGRTVTKHLENAYRKLGATDRLNAVLKAHELGMLPRAHRGCSPARGGVLAVLPPLQTDQRDGPAQEGGHA</sequence>
<dbReference type="Proteomes" id="UP000316639">
    <property type="component" value="Unassembled WGS sequence"/>
</dbReference>
<dbReference type="InterPro" id="IPR036388">
    <property type="entry name" value="WH-like_DNA-bd_sf"/>
</dbReference>
<dbReference type="Pfam" id="PF13191">
    <property type="entry name" value="AAA_16"/>
    <property type="match status" value="1"/>
</dbReference>
<dbReference type="AlphaFoldDB" id="A0A563F1V1"/>
<evidence type="ECO:0000256" key="1">
    <source>
        <dbReference type="ARBA" id="ARBA00022741"/>
    </source>
</evidence>
<dbReference type="RefSeq" id="WP_146349495.1">
    <property type="nucleotide sequence ID" value="NZ_VOBR01000002.1"/>
</dbReference>
<dbReference type="PRINTS" id="PR00038">
    <property type="entry name" value="HTHLUXR"/>
</dbReference>
<dbReference type="SUPFAM" id="SSF48452">
    <property type="entry name" value="TPR-like"/>
    <property type="match status" value="1"/>
</dbReference>
<dbReference type="PANTHER" id="PTHR16305:SF28">
    <property type="entry name" value="GUANYLATE CYCLASE DOMAIN-CONTAINING PROTEIN"/>
    <property type="match status" value="1"/>
</dbReference>
<protein>
    <submittedName>
        <fullName evidence="4">AAA family ATPase</fullName>
    </submittedName>
</protein>
<evidence type="ECO:0000259" key="3">
    <source>
        <dbReference type="PROSITE" id="PS50043"/>
    </source>
</evidence>
<dbReference type="GO" id="GO:0004016">
    <property type="term" value="F:adenylate cyclase activity"/>
    <property type="evidence" value="ECO:0007669"/>
    <property type="project" value="TreeGrafter"/>
</dbReference>
<dbReference type="InterPro" id="IPR016032">
    <property type="entry name" value="Sig_transdc_resp-reg_C-effctor"/>
</dbReference>